<protein>
    <submittedName>
        <fullName evidence="1">Uncharacterized protein</fullName>
    </submittedName>
</protein>
<organism evidence="1 2">
    <name type="scientific">Aurantiacibacter zhengii</name>
    <dbReference type="NCBI Taxonomy" id="2307003"/>
    <lineage>
        <taxon>Bacteria</taxon>
        <taxon>Pseudomonadati</taxon>
        <taxon>Pseudomonadota</taxon>
        <taxon>Alphaproteobacteria</taxon>
        <taxon>Sphingomonadales</taxon>
        <taxon>Erythrobacteraceae</taxon>
        <taxon>Aurantiacibacter</taxon>
    </lineage>
</organism>
<evidence type="ECO:0000313" key="1">
    <source>
        <dbReference type="EMBL" id="RIV85951.1"/>
    </source>
</evidence>
<evidence type="ECO:0000313" key="2">
    <source>
        <dbReference type="Proteomes" id="UP000286576"/>
    </source>
</evidence>
<reference evidence="1 2" key="1">
    <citation type="submission" date="2018-08" db="EMBL/GenBank/DDBJ databases">
        <title>Erythrobacter zhengii sp.nov., a bacterium isolated from deep-sea sediment.</title>
        <authorList>
            <person name="Fang C."/>
            <person name="Wu Y.-H."/>
            <person name="Sun C."/>
            <person name="Wang H."/>
            <person name="Cheng H."/>
            <person name="Meng F.-X."/>
            <person name="Wang C.-S."/>
            <person name="Xu X.-W."/>
        </authorList>
    </citation>
    <scope>NUCLEOTIDE SEQUENCE [LARGE SCALE GENOMIC DNA]</scope>
    <source>
        <strain evidence="1 2">V18</strain>
    </source>
</reference>
<accession>A0A418NS99</accession>
<dbReference type="Proteomes" id="UP000286576">
    <property type="component" value="Unassembled WGS sequence"/>
</dbReference>
<dbReference type="EMBL" id="QXFL01000004">
    <property type="protein sequence ID" value="RIV85951.1"/>
    <property type="molecule type" value="Genomic_DNA"/>
</dbReference>
<proteinExistence type="predicted"/>
<name>A0A418NS99_9SPHN</name>
<keyword evidence="2" id="KW-1185">Reference proteome</keyword>
<comment type="caution">
    <text evidence="1">The sequence shown here is derived from an EMBL/GenBank/DDBJ whole genome shotgun (WGS) entry which is preliminary data.</text>
</comment>
<dbReference type="AlphaFoldDB" id="A0A418NS99"/>
<dbReference type="RefSeq" id="WP_119587144.1">
    <property type="nucleotide sequence ID" value="NZ_CAWODQ010000024.1"/>
</dbReference>
<sequence length="205" mass="22826">MDTTEQRSLAMAQDPQVAGRIVRGIAQIEQDYQLAEGHLSDWMLREIISAMRNTVPEPSEVVTTAWSALITCPDWKPTKRIGRGDVWLEIVEQAEDENDHTWLAAALNAGPTAMWLQLNFRDGLAHYMVKLEENASLVAKLRKKGFKVDTKAKAIYLPIVISADLFAKAVQENDFDAAMGPVRDATELAIAAKPEIDELLKQVRG</sequence>
<gene>
    <name evidence="1" type="ORF">D2V07_11670</name>
</gene>
<dbReference type="OrthoDB" id="7406411at2"/>